<dbReference type="GeneID" id="26010062"/>
<reference evidence="6 9" key="1">
    <citation type="journal article" date="2015" name="ISME J.">
        <title>Elemental sulfur and acetate can support life of a novel strictly anaerobic haloarchaeon.</title>
        <authorList>
            <person name="Sorokin D.Y."/>
            <person name="Kublanov I.V."/>
            <person name="Gavrilov S.N."/>
            <person name="Rojo D."/>
            <person name="Roman P."/>
            <person name="Golyshin P.N."/>
            <person name="Slepak V.Z."/>
            <person name="Smedile F."/>
            <person name="Ferrer M."/>
            <person name="Messina E."/>
            <person name="La Cono V."/>
            <person name="Yakimov M.M."/>
        </authorList>
    </citation>
    <scope>NUCLEOTIDE SEQUENCE [LARGE SCALE GENOMIC DNA]</scope>
    <source>
        <strain evidence="6 9">HSR2</strain>
    </source>
</reference>
<sequence length="108" mass="11212">MSSDPTDRTNNVLVGPHHYMLGIEAKVAAATSALVITGAGLSSVVSHLALETTPLWTLWVGSAVAVLAGSQVGSNLMAARLESRTIKKLFGVVLFGIAIVLFYQAFGG</sequence>
<name>A0A0F7P8Y1_9EURY</name>
<keyword evidence="2 5" id="KW-0812">Transmembrane</keyword>
<evidence type="ECO:0000256" key="1">
    <source>
        <dbReference type="ARBA" id="ARBA00004141"/>
    </source>
</evidence>
<protein>
    <recommendedName>
        <fullName evidence="5">Probable membrane transporter protein</fullName>
    </recommendedName>
</protein>
<evidence type="ECO:0000313" key="7">
    <source>
        <dbReference type="EMBL" id="ALG81599.1"/>
    </source>
</evidence>
<keyword evidence="5" id="KW-1003">Cell membrane</keyword>
<evidence type="ECO:0000256" key="3">
    <source>
        <dbReference type="ARBA" id="ARBA00022989"/>
    </source>
</evidence>
<dbReference type="KEGG" id="hsu:HLASF_0701"/>
<dbReference type="Pfam" id="PF01925">
    <property type="entry name" value="TauE"/>
    <property type="match status" value="1"/>
</dbReference>
<gene>
    <name evidence="7" type="ORF">HLASA_0698</name>
    <name evidence="6" type="ORF">HLASF_0701</name>
</gene>
<feature type="transmembrane region" description="Helical" evidence="5">
    <location>
        <begin position="56"/>
        <end position="77"/>
    </location>
</feature>
<dbReference type="EMBL" id="CP008874">
    <property type="protein sequence ID" value="AKH97197.1"/>
    <property type="molecule type" value="Genomic_DNA"/>
</dbReference>
<proteinExistence type="inferred from homology"/>
<evidence type="ECO:0000313" key="9">
    <source>
        <dbReference type="Proteomes" id="UP000069906"/>
    </source>
</evidence>
<dbReference type="STRING" id="1604004.HLASA_0698"/>
<organism evidence="6 9">
    <name type="scientific">Halanaeroarchaeum sulfurireducens</name>
    <dbReference type="NCBI Taxonomy" id="1604004"/>
    <lineage>
        <taxon>Archaea</taxon>
        <taxon>Methanobacteriati</taxon>
        <taxon>Methanobacteriota</taxon>
        <taxon>Stenosarchaea group</taxon>
        <taxon>Halobacteria</taxon>
        <taxon>Halobacteriales</taxon>
        <taxon>Halobacteriaceae</taxon>
        <taxon>Halanaeroarchaeum</taxon>
    </lineage>
</organism>
<dbReference type="EMBL" id="CP011564">
    <property type="protein sequence ID" value="ALG81599.1"/>
    <property type="molecule type" value="Genomic_DNA"/>
</dbReference>
<evidence type="ECO:0000256" key="5">
    <source>
        <dbReference type="RuleBase" id="RU363041"/>
    </source>
</evidence>
<evidence type="ECO:0000256" key="4">
    <source>
        <dbReference type="ARBA" id="ARBA00023136"/>
    </source>
</evidence>
<evidence type="ECO:0000313" key="8">
    <source>
        <dbReference type="Proteomes" id="UP000060390"/>
    </source>
</evidence>
<comment type="similarity">
    <text evidence="5">Belongs to the 4-toluene sulfonate uptake permease (TSUP) (TC 2.A.102) family.</text>
</comment>
<dbReference type="RefSeq" id="WP_050047989.1">
    <property type="nucleotide sequence ID" value="NZ_CP008874.1"/>
</dbReference>
<dbReference type="AlphaFoldDB" id="A0A0F7P8Y1"/>
<keyword evidence="4 5" id="KW-0472">Membrane</keyword>
<dbReference type="OrthoDB" id="57422at2157"/>
<feature type="transmembrane region" description="Helical" evidence="5">
    <location>
        <begin position="89"/>
        <end position="106"/>
    </location>
</feature>
<dbReference type="KEGG" id="hsf:HLASA_0698"/>
<accession>A0A0F7P8Y1</accession>
<evidence type="ECO:0000256" key="2">
    <source>
        <dbReference type="ARBA" id="ARBA00022692"/>
    </source>
</evidence>
<reference evidence="8" key="2">
    <citation type="submission" date="2015-05" db="EMBL/GenBank/DDBJ databases">
        <title>Complete genome sequence of Halanaeroarchaeum sulfurireducens type strain M27-SA2, a sulfate-reducer haloarchaeon from marine anoxic lake Medee.</title>
        <authorList>
            <person name="Messina E."/>
            <person name="Kublanov I.V."/>
            <person name="Toshchakov S."/>
            <person name="Arcadi E."/>
            <person name="La Spada G."/>
            <person name="La Cono V."/>
            <person name="Yakimov M.M."/>
        </authorList>
    </citation>
    <scope>NUCLEOTIDE SEQUENCE [LARGE SCALE GENOMIC DNA]</scope>
    <source>
        <strain evidence="8">M27-SA2</strain>
    </source>
</reference>
<keyword evidence="9" id="KW-1185">Reference proteome</keyword>
<reference evidence="7 8" key="3">
    <citation type="journal article" date="2016" name="Stand. Genomic Sci.">
        <title>Complete genome sequence of 'Halanaeroarchaeum sulfurireducens' M27-SA2, a sulfur-reducing and acetate-oxidizing haloarchaeon from the deep-sea hypersaline anoxic lake Medee.</title>
        <authorList>
            <person name="Messina E."/>
            <person name="Sorokin D.Y."/>
            <person name="Kublanov I.V."/>
            <person name="Toshchakov S."/>
            <person name="Lopatina A."/>
            <person name="Arcadi E."/>
            <person name="Smedile F."/>
            <person name="La Spada G."/>
            <person name="La Cono V."/>
            <person name="Yakimov M.M."/>
        </authorList>
    </citation>
    <scope>NUCLEOTIDE SEQUENCE [LARGE SCALE GENOMIC DNA]</scope>
    <source>
        <strain evidence="7 8">M27-SA2</strain>
    </source>
</reference>
<dbReference type="GO" id="GO:0005886">
    <property type="term" value="C:plasma membrane"/>
    <property type="evidence" value="ECO:0007669"/>
    <property type="project" value="UniProtKB-SubCell"/>
</dbReference>
<feature type="transmembrane region" description="Helical" evidence="5">
    <location>
        <begin position="27"/>
        <end position="50"/>
    </location>
</feature>
<dbReference type="Proteomes" id="UP000060390">
    <property type="component" value="Chromosome"/>
</dbReference>
<dbReference type="HOGENOM" id="CLU_2190945_0_0_2"/>
<dbReference type="Proteomes" id="UP000069906">
    <property type="component" value="Chromosome"/>
</dbReference>
<keyword evidence="3 5" id="KW-1133">Transmembrane helix</keyword>
<dbReference type="InterPro" id="IPR002781">
    <property type="entry name" value="TM_pro_TauE-like"/>
</dbReference>
<evidence type="ECO:0000313" key="6">
    <source>
        <dbReference type="EMBL" id="AKH97197.1"/>
    </source>
</evidence>
<comment type="subcellular location">
    <subcellularLocation>
        <location evidence="5">Cell membrane</location>
        <topology evidence="5">Multi-pass membrane protein</topology>
    </subcellularLocation>
    <subcellularLocation>
        <location evidence="1">Membrane</location>
        <topology evidence="1">Multi-pass membrane protein</topology>
    </subcellularLocation>
</comment>